<evidence type="ECO:0000313" key="2">
    <source>
        <dbReference type="EMBL" id="TGY74579.1"/>
    </source>
</evidence>
<dbReference type="Gene3D" id="1.10.10.2910">
    <property type="match status" value="1"/>
</dbReference>
<dbReference type="PANTHER" id="PTHR43236:SF2">
    <property type="entry name" value="BLL0069 PROTEIN"/>
    <property type="match status" value="1"/>
</dbReference>
<gene>
    <name evidence="2" type="ORF">E5333_05855</name>
</gene>
<comment type="caution">
    <text evidence="2">The sequence shown here is derived from an EMBL/GenBank/DDBJ whole genome shotgun (WGS) entry which is preliminary data.</text>
</comment>
<dbReference type="AlphaFoldDB" id="A0A4V3RUE3"/>
<reference evidence="2 3" key="1">
    <citation type="submission" date="2019-04" db="EMBL/GenBank/DDBJ databases">
        <title>Microbes associate with the intestines of laboratory mice.</title>
        <authorList>
            <person name="Navarre W."/>
            <person name="Wong E."/>
            <person name="Huang K."/>
            <person name="Tropini C."/>
            <person name="Ng K."/>
            <person name="Yu B."/>
        </authorList>
    </citation>
    <scope>NUCLEOTIDE SEQUENCE [LARGE SCALE GENOMIC DNA]</scope>
    <source>
        <strain evidence="2 3">NM06_A21</strain>
    </source>
</reference>
<dbReference type="EMBL" id="SRYD01000019">
    <property type="protein sequence ID" value="TGY74579.1"/>
    <property type="molecule type" value="Genomic_DNA"/>
</dbReference>
<sequence>MEERQSRLSSTVWRRFQQYFCVRLIPQNSMFSNFCHVLNRSIVLDGEWPETGFVGLSEHEAYTSLCEYIYEGIIKSDPRPTIPFVTIERIEQYANLLAEKCKIGYDPRLLDITLFEVLTFLNYTVENIESDNFLGKCDFKNRKIYISNELEIGSPRWRFTFAHEIGHILLHRKYFVNDCLQDDNQTLFGGVFSSADHKRLEIQANKFASYFLMPNRLFCERYFRAYDYIGIPKRIFPKIYVDDQPVNVKDFNDLLSFISKVFGVSKQTVEIRLRNLKLIEDYRKHCSDSLLDFLL</sequence>
<feature type="domain" description="IrrE N-terminal-like" evidence="1">
    <location>
        <begin position="141"/>
        <end position="273"/>
    </location>
</feature>
<organism evidence="2 3">
    <name type="scientific">Muribaculum intestinale</name>
    <dbReference type="NCBI Taxonomy" id="1796646"/>
    <lineage>
        <taxon>Bacteria</taxon>
        <taxon>Pseudomonadati</taxon>
        <taxon>Bacteroidota</taxon>
        <taxon>Bacteroidia</taxon>
        <taxon>Bacteroidales</taxon>
        <taxon>Muribaculaceae</taxon>
        <taxon>Muribaculum</taxon>
    </lineage>
</organism>
<accession>A0A4V3RUE3</accession>
<protein>
    <submittedName>
        <fullName evidence="2">ImmA/IrrE family metallo-endopeptidase</fullName>
    </submittedName>
</protein>
<name>A0A4V3RUE3_9BACT</name>
<proteinExistence type="predicted"/>
<dbReference type="InterPro" id="IPR052345">
    <property type="entry name" value="Rad_response_metalloprotease"/>
</dbReference>
<dbReference type="Pfam" id="PF06114">
    <property type="entry name" value="Peptidase_M78"/>
    <property type="match status" value="1"/>
</dbReference>
<dbReference type="Proteomes" id="UP000306630">
    <property type="component" value="Unassembled WGS sequence"/>
</dbReference>
<dbReference type="PANTHER" id="PTHR43236">
    <property type="entry name" value="ANTITOXIN HIGA1"/>
    <property type="match status" value="1"/>
</dbReference>
<evidence type="ECO:0000313" key="3">
    <source>
        <dbReference type="Proteomes" id="UP000306630"/>
    </source>
</evidence>
<dbReference type="InterPro" id="IPR010359">
    <property type="entry name" value="IrrE_HExxH"/>
</dbReference>
<evidence type="ECO:0000259" key="1">
    <source>
        <dbReference type="Pfam" id="PF06114"/>
    </source>
</evidence>